<proteinExistence type="predicted"/>
<protein>
    <recommendedName>
        <fullName evidence="3">Acyloxyacyl hydrolase</fullName>
    </recommendedName>
</protein>
<reference evidence="1 2" key="1">
    <citation type="submission" date="2019-04" db="EMBL/GenBank/DDBJ databases">
        <title>Lewinella litorea sp. nov., isolated from a marine sand.</title>
        <authorList>
            <person name="Yoon J.-H."/>
        </authorList>
    </citation>
    <scope>NUCLEOTIDE SEQUENCE [LARGE SCALE GENOMIC DNA]</scope>
    <source>
        <strain evidence="1 2">HSMS-39</strain>
    </source>
</reference>
<evidence type="ECO:0000313" key="2">
    <source>
        <dbReference type="Proteomes" id="UP000308528"/>
    </source>
</evidence>
<dbReference type="EMBL" id="SRSF01000002">
    <property type="protein sequence ID" value="THH40457.1"/>
    <property type="molecule type" value="Genomic_DNA"/>
</dbReference>
<dbReference type="AlphaFoldDB" id="A0A4S4NN86"/>
<dbReference type="RefSeq" id="WP_136457735.1">
    <property type="nucleotide sequence ID" value="NZ_SRSF01000002.1"/>
</dbReference>
<comment type="caution">
    <text evidence="1">The sequence shown here is derived from an EMBL/GenBank/DDBJ whole genome shotgun (WGS) entry which is preliminary data.</text>
</comment>
<gene>
    <name evidence="1" type="ORF">E4021_06900</name>
</gene>
<sequence length="178" mass="19140">MFLRCLFFIAGLFFLIPISGQVEVNPYVGFVPGKDRLSTTGGDLKGSRYLLGIDALLGAGQLAPLGGLFYVQQRYEGGASGDFSYGRVHLPLGVAYRLLAPDFDLNLVPSLALAPGLTLGSDAAPDFMRELDWSLRAGARLYLDTVTVGVHYLLSLTDHYPEGKEDPAGVVLTLGARF</sequence>
<accession>A0A4S4NN86</accession>
<name>A0A4S4NN86_9BACT</name>
<keyword evidence="2" id="KW-1185">Reference proteome</keyword>
<evidence type="ECO:0008006" key="3">
    <source>
        <dbReference type="Google" id="ProtNLM"/>
    </source>
</evidence>
<dbReference type="Proteomes" id="UP000308528">
    <property type="component" value="Unassembled WGS sequence"/>
</dbReference>
<evidence type="ECO:0000313" key="1">
    <source>
        <dbReference type="EMBL" id="THH40457.1"/>
    </source>
</evidence>
<dbReference type="OrthoDB" id="1493445at2"/>
<organism evidence="1 2">
    <name type="scientific">Neolewinella litorea</name>
    <dbReference type="NCBI Taxonomy" id="2562452"/>
    <lineage>
        <taxon>Bacteria</taxon>
        <taxon>Pseudomonadati</taxon>
        <taxon>Bacteroidota</taxon>
        <taxon>Saprospiria</taxon>
        <taxon>Saprospirales</taxon>
        <taxon>Lewinellaceae</taxon>
        <taxon>Neolewinella</taxon>
    </lineage>
</organism>